<dbReference type="Proteomes" id="UP000327044">
    <property type="component" value="Unassembled WGS sequence"/>
</dbReference>
<dbReference type="GO" id="GO:0006508">
    <property type="term" value="P:proteolysis"/>
    <property type="evidence" value="ECO:0007669"/>
    <property type="project" value="UniProtKB-KW"/>
</dbReference>
<dbReference type="PRINTS" id="PR00724">
    <property type="entry name" value="CRBOXYPTASEC"/>
</dbReference>
<evidence type="ECO:0000256" key="1">
    <source>
        <dbReference type="ARBA" id="ARBA00009431"/>
    </source>
</evidence>
<dbReference type="FunFam" id="3.40.50.1820:FF:000096">
    <property type="entry name" value="Carboxypeptidase vitellogenic-like"/>
    <property type="match status" value="2"/>
</dbReference>
<dbReference type="InterPro" id="IPR033124">
    <property type="entry name" value="Ser_caboxypep_his_AS"/>
</dbReference>
<keyword evidence="9" id="KW-1185">Reference proteome</keyword>
<name>A0A5N4AC66_PHOPY</name>
<evidence type="ECO:0000256" key="4">
    <source>
        <dbReference type="ARBA" id="ARBA00022729"/>
    </source>
</evidence>
<gene>
    <name evidence="8" type="ORF">PPYR_11759</name>
</gene>
<evidence type="ECO:0000256" key="3">
    <source>
        <dbReference type="ARBA" id="ARBA00022670"/>
    </source>
</evidence>
<feature type="chain" id="PRO_5024298341" description="Carboxypeptidase" evidence="7">
    <location>
        <begin position="22"/>
        <end position="855"/>
    </location>
</feature>
<dbReference type="SUPFAM" id="SSF53474">
    <property type="entry name" value="alpha/beta-Hydrolases"/>
    <property type="match status" value="2"/>
</dbReference>
<keyword evidence="4 7" id="KW-0732">Signal</keyword>
<dbReference type="InterPro" id="IPR029058">
    <property type="entry name" value="AB_hydrolase_fold"/>
</dbReference>
<keyword evidence="3" id="KW-0645">Protease</keyword>
<keyword evidence="2" id="KW-0121">Carboxypeptidase</keyword>
<comment type="similarity">
    <text evidence="1">Belongs to the peptidase S10 family.</text>
</comment>
<evidence type="ECO:0000256" key="5">
    <source>
        <dbReference type="ARBA" id="ARBA00022801"/>
    </source>
</evidence>
<proteinExistence type="inferred from homology"/>
<reference evidence="8 9" key="1">
    <citation type="journal article" date="2018" name="Elife">
        <title>Firefly genomes illuminate parallel origins of bioluminescence in beetles.</title>
        <authorList>
            <person name="Fallon T.R."/>
            <person name="Lower S.E."/>
            <person name="Chang C.H."/>
            <person name="Bessho-Uehara M."/>
            <person name="Martin G.J."/>
            <person name="Bewick A.J."/>
            <person name="Behringer M."/>
            <person name="Debat H.J."/>
            <person name="Wong I."/>
            <person name="Day J.C."/>
            <person name="Suvorov A."/>
            <person name="Silva C.J."/>
            <person name="Stanger-Hall K.F."/>
            <person name="Hall D.W."/>
            <person name="Schmitz R.J."/>
            <person name="Nelson D.R."/>
            <person name="Lewis S.M."/>
            <person name="Shigenobu S."/>
            <person name="Bybee S.M."/>
            <person name="Larracuente A.M."/>
            <person name="Oba Y."/>
            <person name="Weng J.K."/>
        </authorList>
    </citation>
    <scope>NUCLEOTIDE SEQUENCE [LARGE SCALE GENOMIC DNA]</scope>
    <source>
        <strain evidence="8">1611_PpyrPB1</strain>
        <tissue evidence="8">Whole body</tissue>
    </source>
</reference>
<dbReference type="InterPro" id="IPR001563">
    <property type="entry name" value="Peptidase_S10"/>
</dbReference>
<dbReference type="EMBL" id="VVIM01000008">
    <property type="protein sequence ID" value="KAB0794920.1"/>
    <property type="molecule type" value="Genomic_DNA"/>
</dbReference>
<feature type="signal peptide" evidence="7">
    <location>
        <begin position="1"/>
        <end position="21"/>
    </location>
</feature>
<evidence type="ECO:0000256" key="2">
    <source>
        <dbReference type="ARBA" id="ARBA00022645"/>
    </source>
</evidence>
<protein>
    <recommendedName>
        <fullName evidence="10">Carboxypeptidase</fullName>
    </recommendedName>
</protein>
<evidence type="ECO:0000256" key="6">
    <source>
        <dbReference type="ARBA" id="ARBA00023180"/>
    </source>
</evidence>
<dbReference type="PANTHER" id="PTHR11802">
    <property type="entry name" value="SERINE PROTEASE FAMILY S10 SERINE CARBOXYPEPTIDASE"/>
    <property type="match status" value="1"/>
</dbReference>
<organism evidence="8 9">
    <name type="scientific">Photinus pyralis</name>
    <name type="common">Common eastern firefly</name>
    <name type="synonym">Lampyris pyralis</name>
    <dbReference type="NCBI Taxonomy" id="7054"/>
    <lineage>
        <taxon>Eukaryota</taxon>
        <taxon>Metazoa</taxon>
        <taxon>Ecdysozoa</taxon>
        <taxon>Arthropoda</taxon>
        <taxon>Hexapoda</taxon>
        <taxon>Insecta</taxon>
        <taxon>Pterygota</taxon>
        <taxon>Neoptera</taxon>
        <taxon>Endopterygota</taxon>
        <taxon>Coleoptera</taxon>
        <taxon>Polyphaga</taxon>
        <taxon>Elateriformia</taxon>
        <taxon>Elateroidea</taxon>
        <taxon>Lampyridae</taxon>
        <taxon>Lampyrinae</taxon>
        <taxon>Photinus</taxon>
    </lineage>
</organism>
<sequence length="855" mass="98927">MLNKLVPLFIVVLLHNWKVSSESVRNVYQEPLMLTPLIKSFNVEEAKLQAEVVFDEFRDIKSYSGYLTVNERYNSNTFFWFFPSECNYLNAPVLLWLQGGPGSSSMTGLFGEHGPFEVNSSYQIEIREHRWTKKFSMLYVDNPVGTGFSFTDDGGYAHNQSVIGEQLHEALSQFFILFPELGNNKFFITGQSYAGKYAPAVAYTILKNKKEGSKIRLEGVAIASAFSDPLNQLKYSDYLYQIGLLDSKLRREMKQIERKSREAIEQKDWRAAADVFAELIYDLRDNTFFQNVTGFQEPMNYLKLEDRSLRYHVQYLQRDDVRRAIHVGNSPFHNTTMVDKHLTEDLAKSVAPWISELLDNYRMMFYCGQVDIIVPWTGVTNFLQKLNFSSLDEYKSRDRRFWYVNNELAGYIKQAGNLTEVLVRNAGHMIPRDQPEWTLDLITKFSFNVEEAKLQAEVVFDEFRDIKSYSGYLTVNERYNSNTFFWFFPCECDYLNAPVVLWLQGGPGASSMIGLFGEHGPFIVNSFYQIEIREHRWTKKFSMLYVDNPVGTGFSFTDDGGYAQNQTIIGEQLYEAISQFFILFPELANNEFYIAGQSYAGKYAPALAYTILKAATNKIQLKGIAIGSAYSDPVNQFDFSDYLYQIGLIDSKSKQTMKQMEQMAIELIKQEKWTAAGNVFGELIYEARNNTFFQNVTGFKEPMNYLKLEDSSLKYYVEYLQRDDVRRAIHVGTSTFHDGSAVDKHLEEEFIQSVAPWISELLSNYRMMFYCGQVDIIVPYPTVTNFLEKLNFSNVDEYKSSERDFWYVNNELAGYIKRAGNLTEVLVRNAGHMIPRDQPEWALDLMAKFVYDQFT</sequence>
<dbReference type="InParanoid" id="A0A5N4AC66"/>
<dbReference type="AlphaFoldDB" id="A0A5N4AC66"/>
<evidence type="ECO:0000256" key="7">
    <source>
        <dbReference type="SAM" id="SignalP"/>
    </source>
</evidence>
<dbReference type="PANTHER" id="PTHR11802:SF472">
    <property type="entry name" value="SERINE CARBOXYPEPTIDASE CPVL-RELATED"/>
    <property type="match status" value="1"/>
</dbReference>
<comment type="caution">
    <text evidence="8">The sequence shown here is derived from an EMBL/GenBank/DDBJ whole genome shotgun (WGS) entry which is preliminary data.</text>
</comment>
<keyword evidence="5" id="KW-0378">Hydrolase</keyword>
<dbReference type="PROSITE" id="PS00560">
    <property type="entry name" value="CARBOXYPEPT_SER_HIS"/>
    <property type="match status" value="2"/>
</dbReference>
<keyword evidence="6" id="KW-0325">Glycoprotein</keyword>
<evidence type="ECO:0008006" key="10">
    <source>
        <dbReference type="Google" id="ProtNLM"/>
    </source>
</evidence>
<evidence type="ECO:0000313" key="9">
    <source>
        <dbReference type="Proteomes" id="UP000327044"/>
    </source>
</evidence>
<accession>A0A5N4AC66</accession>
<dbReference type="Pfam" id="PF00450">
    <property type="entry name" value="Peptidase_S10"/>
    <property type="match status" value="2"/>
</dbReference>
<dbReference type="Gene3D" id="3.40.50.1820">
    <property type="entry name" value="alpha/beta hydrolase"/>
    <property type="match status" value="2"/>
</dbReference>
<evidence type="ECO:0000313" key="8">
    <source>
        <dbReference type="EMBL" id="KAB0794920.1"/>
    </source>
</evidence>
<dbReference type="GO" id="GO:0004185">
    <property type="term" value="F:serine-type carboxypeptidase activity"/>
    <property type="evidence" value="ECO:0007669"/>
    <property type="project" value="InterPro"/>
</dbReference>